<evidence type="ECO:0000256" key="1">
    <source>
        <dbReference type="ARBA" id="ARBA00009175"/>
    </source>
</evidence>
<accession>A0A1T4S1I7</accession>
<dbReference type="FunFam" id="3.40.190.10:FF:000035">
    <property type="entry name" value="Molybdate ABC transporter substrate-binding protein"/>
    <property type="match status" value="1"/>
</dbReference>
<dbReference type="GO" id="GO:1901359">
    <property type="term" value="F:tungstate binding"/>
    <property type="evidence" value="ECO:0007669"/>
    <property type="project" value="UniProtKB-ARBA"/>
</dbReference>
<feature type="binding site" evidence="6">
    <location>
        <position position="170"/>
    </location>
    <ligand>
        <name>molybdate</name>
        <dbReference type="ChEBI" id="CHEBI:36264"/>
    </ligand>
</feature>
<dbReference type="Proteomes" id="UP000190834">
    <property type="component" value="Unassembled WGS sequence"/>
</dbReference>
<evidence type="ECO:0000256" key="3">
    <source>
        <dbReference type="ARBA" id="ARBA00022723"/>
    </source>
</evidence>
<comment type="similarity">
    <text evidence="1">Belongs to the bacterial solute-binding protein ModA family.</text>
</comment>
<dbReference type="AlphaFoldDB" id="A0A1T4S1I7"/>
<dbReference type="InterPro" id="IPR005950">
    <property type="entry name" value="ModA"/>
</dbReference>
<organism evidence="8 9">
    <name type="scientific">Vibrio cincinnatiensis DSM 19608</name>
    <dbReference type="NCBI Taxonomy" id="1123491"/>
    <lineage>
        <taxon>Bacteria</taxon>
        <taxon>Pseudomonadati</taxon>
        <taxon>Pseudomonadota</taxon>
        <taxon>Gammaproteobacteria</taxon>
        <taxon>Vibrionales</taxon>
        <taxon>Vibrionaceae</taxon>
        <taxon>Vibrio</taxon>
    </lineage>
</organism>
<proteinExistence type="inferred from homology"/>
<dbReference type="Pfam" id="PF13531">
    <property type="entry name" value="SBP_bac_11"/>
    <property type="match status" value="1"/>
</dbReference>
<dbReference type="InterPro" id="IPR050682">
    <property type="entry name" value="ModA/WtpA"/>
</dbReference>
<protein>
    <submittedName>
        <fullName evidence="8">Molybdate transport system substrate-binding protein</fullName>
    </submittedName>
</protein>
<evidence type="ECO:0000256" key="6">
    <source>
        <dbReference type="PIRSR" id="PIRSR004846-1"/>
    </source>
</evidence>
<dbReference type="OrthoDB" id="9785015at2"/>
<evidence type="ECO:0000256" key="2">
    <source>
        <dbReference type="ARBA" id="ARBA00022505"/>
    </source>
</evidence>
<feature type="binding site" evidence="6">
    <location>
        <position position="57"/>
    </location>
    <ligand>
        <name>molybdate</name>
        <dbReference type="ChEBI" id="CHEBI:36264"/>
    </ligand>
</feature>
<dbReference type="GO" id="GO:0015689">
    <property type="term" value="P:molybdate ion transport"/>
    <property type="evidence" value="ECO:0007669"/>
    <property type="project" value="InterPro"/>
</dbReference>
<dbReference type="PIRSF" id="PIRSF004846">
    <property type="entry name" value="ModA"/>
    <property type="match status" value="1"/>
</dbReference>
<feature type="binding site" evidence="6">
    <location>
        <position position="188"/>
    </location>
    <ligand>
        <name>molybdate</name>
        <dbReference type="ChEBI" id="CHEBI:36264"/>
    </ligand>
</feature>
<keyword evidence="2 6" id="KW-0500">Molybdenum</keyword>
<dbReference type="RefSeq" id="WP_078927298.1">
    <property type="nucleotide sequence ID" value="NZ_FUXB01000017.1"/>
</dbReference>
<name>A0A1T4S1I7_VIBCI</name>
<reference evidence="9" key="1">
    <citation type="submission" date="2017-02" db="EMBL/GenBank/DDBJ databases">
        <authorList>
            <person name="Varghese N."/>
            <person name="Submissions S."/>
        </authorList>
    </citation>
    <scope>NUCLEOTIDE SEQUENCE [LARGE SCALE GENOMIC DNA]</scope>
    <source>
        <strain evidence="9">DSM 19608</strain>
    </source>
</reference>
<dbReference type="GeneID" id="70582291"/>
<dbReference type="PANTHER" id="PTHR30632">
    <property type="entry name" value="MOLYBDATE-BINDING PERIPLASMIC PROTEIN"/>
    <property type="match status" value="1"/>
</dbReference>
<dbReference type="EMBL" id="FUXB01000017">
    <property type="protein sequence ID" value="SKA22032.1"/>
    <property type="molecule type" value="Genomic_DNA"/>
</dbReference>
<dbReference type="Gene3D" id="3.40.190.10">
    <property type="entry name" value="Periplasmic binding protein-like II"/>
    <property type="match status" value="2"/>
</dbReference>
<feature type="signal peptide" evidence="7">
    <location>
        <begin position="1"/>
        <end position="19"/>
    </location>
</feature>
<dbReference type="GO" id="GO:0030288">
    <property type="term" value="C:outer membrane-bounded periplasmic space"/>
    <property type="evidence" value="ECO:0007669"/>
    <property type="project" value="TreeGrafter"/>
</dbReference>
<dbReference type="NCBIfam" id="TIGR01256">
    <property type="entry name" value="modA"/>
    <property type="match status" value="1"/>
</dbReference>
<evidence type="ECO:0000256" key="4">
    <source>
        <dbReference type="ARBA" id="ARBA00022729"/>
    </source>
</evidence>
<dbReference type="GO" id="GO:0030973">
    <property type="term" value="F:molybdate ion binding"/>
    <property type="evidence" value="ECO:0007669"/>
    <property type="project" value="TreeGrafter"/>
</dbReference>
<keyword evidence="4 7" id="KW-0732">Signal</keyword>
<dbReference type="PANTHER" id="PTHR30632:SF17">
    <property type="entry name" value="MOLYBDATE-BINDING PROTEIN MODA"/>
    <property type="match status" value="1"/>
</dbReference>
<dbReference type="STRING" id="1123491.SAMN02745782_02947"/>
<keyword evidence="3 6" id="KW-0479">Metal-binding</keyword>
<sequence>MKKRFYLLGMLFISPILWAQETLHIYAASSMTNAVNELIHLYQSQHEVKVIAVFGGSSSLARQIEHGAPADVFLSANDEWVMYLVNKKKLKEEHVMLLATSHLVLIQPAHAAQPSFDITNGQAWLQRLNGGRLAVGNTEAVPIGIYSKEVLTSLGVWDTVRSRLAQTNNVRLALALVERGEAPLGMVYNTDALTSRKVSIVTEFDSSLHSPIHYPLAQLNDKSSTVSLINFLTSSQTKSILATYGFNTDIENETLAQ</sequence>
<evidence type="ECO:0000256" key="5">
    <source>
        <dbReference type="ARBA" id="ARBA00062515"/>
    </source>
</evidence>
<evidence type="ECO:0000256" key="7">
    <source>
        <dbReference type="SAM" id="SignalP"/>
    </source>
</evidence>
<dbReference type="SUPFAM" id="SSF53850">
    <property type="entry name" value="Periplasmic binding protein-like II"/>
    <property type="match status" value="1"/>
</dbReference>
<dbReference type="GO" id="GO:0046872">
    <property type="term" value="F:metal ion binding"/>
    <property type="evidence" value="ECO:0007669"/>
    <property type="project" value="UniProtKB-KW"/>
</dbReference>
<feature type="binding site" evidence="6">
    <location>
        <position position="30"/>
    </location>
    <ligand>
        <name>molybdate</name>
        <dbReference type="ChEBI" id="CHEBI:36264"/>
    </ligand>
</feature>
<comment type="subunit">
    <text evidence="5">The complex is composed of two ATP-binding proteins (ModC), two transmembrane proteins (ModB) and a solute-binding protein (ModA).</text>
</comment>
<evidence type="ECO:0000313" key="9">
    <source>
        <dbReference type="Proteomes" id="UP000190834"/>
    </source>
</evidence>
<keyword evidence="9" id="KW-1185">Reference proteome</keyword>
<feature type="chain" id="PRO_5012617234" evidence="7">
    <location>
        <begin position="20"/>
        <end position="257"/>
    </location>
</feature>
<evidence type="ECO:0000313" key="8">
    <source>
        <dbReference type="EMBL" id="SKA22032.1"/>
    </source>
</evidence>
<gene>
    <name evidence="8" type="ORF">SAMN02745782_02947</name>
</gene>